<reference evidence="1 2" key="1">
    <citation type="submission" date="2021-01" db="EMBL/GenBank/DDBJ databases">
        <title>Brevundimonas vitis sp. nov., an bacterium isolated from grape (Vitis vinifera).</title>
        <authorList>
            <person name="Jiang L."/>
            <person name="Lee J."/>
        </authorList>
    </citation>
    <scope>NUCLEOTIDE SEQUENCE [LARGE SCALE GENOMIC DNA]</scope>
    <source>
        <strain evidence="1 2">GRTSA-9</strain>
    </source>
</reference>
<organism evidence="1 2">
    <name type="scientific">Brevundimonas vitisensis</name>
    <dbReference type="NCBI Taxonomy" id="2800818"/>
    <lineage>
        <taxon>Bacteria</taxon>
        <taxon>Pseudomonadati</taxon>
        <taxon>Pseudomonadota</taxon>
        <taxon>Alphaproteobacteria</taxon>
        <taxon>Caulobacterales</taxon>
        <taxon>Caulobacteraceae</taxon>
        <taxon>Brevundimonas</taxon>
    </lineage>
</organism>
<keyword evidence="2" id="KW-1185">Reference proteome</keyword>
<evidence type="ECO:0000313" key="1">
    <source>
        <dbReference type="EMBL" id="QQQ18467.1"/>
    </source>
</evidence>
<evidence type="ECO:0000313" key="2">
    <source>
        <dbReference type="Proteomes" id="UP000595448"/>
    </source>
</evidence>
<sequence length="51" mass="5213">MTIVTHTDLTTTPDALLDDRAVWTAPTLQHFDTVSAGNSGGYGADGGYGGS</sequence>
<accession>A0ABX7BMI1</accession>
<dbReference type="EMBL" id="CP067977">
    <property type="protein sequence ID" value="QQQ18467.1"/>
    <property type="molecule type" value="Genomic_DNA"/>
</dbReference>
<dbReference type="Proteomes" id="UP000595448">
    <property type="component" value="Chromosome"/>
</dbReference>
<protein>
    <submittedName>
        <fullName evidence="1">Uncharacterized protein</fullName>
    </submittedName>
</protein>
<dbReference type="RefSeq" id="WP_201102837.1">
    <property type="nucleotide sequence ID" value="NZ_CP067977.1"/>
</dbReference>
<proteinExistence type="predicted"/>
<name>A0ABX7BMI1_9CAUL</name>
<gene>
    <name evidence="1" type="ORF">JIP62_14430</name>
</gene>